<dbReference type="InterPro" id="IPR012902">
    <property type="entry name" value="N_methyl_site"/>
</dbReference>
<name>A0A100HGG4_9DEIO</name>
<dbReference type="PROSITE" id="PS00409">
    <property type="entry name" value="PROKAR_NTER_METHYL"/>
    <property type="match status" value="1"/>
</dbReference>
<dbReference type="RefSeq" id="WP_058974516.1">
    <property type="nucleotide sequence ID" value="NZ_BCMS01000001.1"/>
</dbReference>
<comment type="caution">
    <text evidence="7">The sequence shown here is derived from an EMBL/GenBank/DDBJ whole genome shotgun (WGS) entry which is preliminary data.</text>
</comment>
<comment type="subcellular location">
    <subcellularLocation>
        <location evidence="1">Cell outer membrane</location>
        <topology evidence="1">Single-pass membrane protein</topology>
    </subcellularLocation>
    <subcellularLocation>
        <location evidence="2">Periplasm</location>
    </subcellularLocation>
</comment>
<evidence type="ECO:0000256" key="4">
    <source>
        <dbReference type="ARBA" id="ARBA00023237"/>
    </source>
</evidence>
<accession>A0A100HGG4</accession>
<evidence type="ECO:0000256" key="1">
    <source>
        <dbReference type="ARBA" id="ARBA00004203"/>
    </source>
</evidence>
<dbReference type="GO" id="GO:0009279">
    <property type="term" value="C:cell outer membrane"/>
    <property type="evidence" value="ECO:0007669"/>
    <property type="project" value="UniProtKB-SubCell"/>
</dbReference>
<dbReference type="Pfam" id="PF07963">
    <property type="entry name" value="N_methyl"/>
    <property type="match status" value="1"/>
</dbReference>
<dbReference type="AlphaFoldDB" id="A0A100HGG4"/>
<evidence type="ECO:0000313" key="7">
    <source>
        <dbReference type="EMBL" id="GAQ20186.1"/>
    </source>
</evidence>
<evidence type="ECO:0000256" key="5">
    <source>
        <dbReference type="SAM" id="MobiDB-lite"/>
    </source>
</evidence>
<reference evidence="8" key="1">
    <citation type="submission" date="2015-11" db="EMBL/GenBank/DDBJ databases">
        <title>Draft Genome Sequence of the Radioresistant Bacterium Deinococcus grandis, Isolated from Freshwater Fish in Japan.</title>
        <authorList>
            <person name="Satoh K."/>
            <person name="Onodera T."/>
            <person name="Omoso K."/>
            <person name="Takeda-Yano K."/>
            <person name="Katayama T."/>
            <person name="Oono Y."/>
            <person name="Narumi I."/>
        </authorList>
    </citation>
    <scope>NUCLEOTIDE SEQUENCE [LARGE SCALE GENOMIC DNA]</scope>
    <source>
        <strain evidence="8">ATCC 43672</strain>
    </source>
</reference>
<protein>
    <submittedName>
        <fullName evidence="7">Putative pilin, type IV</fullName>
    </submittedName>
</protein>
<organism evidence="7 8">
    <name type="scientific">Deinococcus grandis</name>
    <dbReference type="NCBI Taxonomy" id="57498"/>
    <lineage>
        <taxon>Bacteria</taxon>
        <taxon>Thermotogati</taxon>
        <taxon>Deinococcota</taxon>
        <taxon>Deinococci</taxon>
        <taxon>Deinococcales</taxon>
        <taxon>Deinococcaceae</taxon>
        <taxon>Deinococcus</taxon>
    </lineage>
</organism>
<dbReference type="Proteomes" id="UP000056209">
    <property type="component" value="Unassembled WGS sequence"/>
</dbReference>
<keyword evidence="3" id="KW-0574">Periplasm</keyword>
<keyword evidence="6" id="KW-0472">Membrane</keyword>
<keyword evidence="6" id="KW-0812">Transmembrane</keyword>
<proteinExistence type="predicted"/>
<dbReference type="InterPro" id="IPR045584">
    <property type="entry name" value="Pilin-like"/>
</dbReference>
<dbReference type="SUPFAM" id="SSF54523">
    <property type="entry name" value="Pili subunits"/>
    <property type="match status" value="1"/>
</dbReference>
<feature type="transmembrane region" description="Helical" evidence="6">
    <location>
        <begin position="20"/>
        <end position="43"/>
    </location>
</feature>
<evidence type="ECO:0000256" key="3">
    <source>
        <dbReference type="ARBA" id="ARBA00022764"/>
    </source>
</evidence>
<keyword evidence="6" id="KW-1133">Transmembrane helix</keyword>
<evidence type="ECO:0000256" key="6">
    <source>
        <dbReference type="SAM" id="Phobius"/>
    </source>
</evidence>
<keyword evidence="8" id="KW-1185">Reference proteome</keyword>
<dbReference type="EMBL" id="BCMS01000001">
    <property type="protein sequence ID" value="GAQ20186.1"/>
    <property type="molecule type" value="Genomic_DNA"/>
</dbReference>
<gene>
    <name evidence="7" type="ORF">DEIGR_100213</name>
</gene>
<keyword evidence="4" id="KW-0998">Cell outer membrane</keyword>
<feature type="region of interest" description="Disordered" evidence="5">
    <location>
        <begin position="101"/>
        <end position="121"/>
    </location>
</feature>
<evidence type="ECO:0000256" key="2">
    <source>
        <dbReference type="ARBA" id="ARBA00004418"/>
    </source>
</evidence>
<evidence type="ECO:0000313" key="8">
    <source>
        <dbReference type="Proteomes" id="UP000056209"/>
    </source>
</evidence>
<dbReference type="NCBIfam" id="TIGR02532">
    <property type="entry name" value="IV_pilin_GFxxxE"/>
    <property type="match status" value="1"/>
</dbReference>
<dbReference type="GO" id="GO:0042597">
    <property type="term" value="C:periplasmic space"/>
    <property type="evidence" value="ECO:0007669"/>
    <property type="project" value="UniProtKB-SubCell"/>
</dbReference>
<sequence length="151" mass="15768">MHNPDSHSHIRAGFTLIEILVATLLLGVLVLTVLAPVTGLFGLSRSTNQRLTTTTAAQNAMEQIKGLWRNNGGNFDRNCLPGLTLADTVVTVKDLDGTFAEQGTSTTPSTAPTCGATTLPGSFTPVPAKRVKVTTGSGKDATTLTLDIAHP</sequence>